<organism evidence="9 10">
    <name type="scientific">Calidris pygmaea</name>
    <name type="common">Spoon-billed sandpiper</name>
    <dbReference type="NCBI Taxonomy" id="425635"/>
    <lineage>
        <taxon>Eukaryota</taxon>
        <taxon>Metazoa</taxon>
        <taxon>Chordata</taxon>
        <taxon>Craniata</taxon>
        <taxon>Vertebrata</taxon>
        <taxon>Euteleostomi</taxon>
        <taxon>Archelosauria</taxon>
        <taxon>Archosauria</taxon>
        <taxon>Dinosauria</taxon>
        <taxon>Saurischia</taxon>
        <taxon>Theropoda</taxon>
        <taxon>Coelurosauria</taxon>
        <taxon>Aves</taxon>
        <taxon>Neognathae</taxon>
        <taxon>Neoaves</taxon>
        <taxon>Charadriiformes</taxon>
        <taxon>Scolopacidae</taxon>
        <taxon>Calidris</taxon>
    </lineage>
</organism>
<evidence type="ECO:0000256" key="6">
    <source>
        <dbReference type="ARBA" id="ARBA00023319"/>
    </source>
</evidence>
<name>A0A8C3KA14_9CHAR</name>
<dbReference type="Gene3D" id="2.60.40.10">
    <property type="entry name" value="Immunoglobulins"/>
    <property type="match status" value="1"/>
</dbReference>
<evidence type="ECO:0000256" key="7">
    <source>
        <dbReference type="SAM" id="SignalP"/>
    </source>
</evidence>
<dbReference type="Pfam" id="PF07686">
    <property type="entry name" value="V-set"/>
    <property type="match status" value="1"/>
</dbReference>
<evidence type="ECO:0000256" key="1">
    <source>
        <dbReference type="ARBA" id="ARBA00004370"/>
    </source>
</evidence>
<dbReference type="GO" id="GO:0050852">
    <property type="term" value="P:T cell receptor signaling pathway"/>
    <property type="evidence" value="ECO:0007669"/>
    <property type="project" value="TreeGrafter"/>
</dbReference>
<protein>
    <recommendedName>
        <fullName evidence="8">Ig-like domain-containing protein</fullName>
    </recommendedName>
</protein>
<dbReference type="InterPro" id="IPR036179">
    <property type="entry name" value="Ig-like_dom_sf"/>
</dbReference>
<proteinExistence type="predicted"/>
<dbReference type="SMART" id="SM00406">
    <property type="entry name" value="IGv"/>
    <property type="match status" value="1"/>
</dbReference>
<dbReference type="GO" id="GO:0005102">
    <property type="term" value="F:signaling receptor binding"/>
    <property type="evidence" value="ECO:0007669"/>
    <property type="project" value="TreeGrafter"/>
</dbReference>
<dbReference type="SUPFAM" id="SSF48726">
    <property type="entry name" value="Immunoglobulin"/>
    <property type="match status" value="1"/>
</dbReference>
<dbReference type="GO" id="GO:0009897">
    <property type="term" value="C:external side of plasma membrane"/>
    <property type="evidence" value="ECO:0007669"/>
    <property type="project" value="TreeGrafter"/>
</dbReference>
<evidence type="ECO:0000256" key="2">
    <source>
        <dbReference type="ARBA" id="ARBA00022692"/>
    </source>
</evidence>
<dbReference type="FunFam" id="2.60.40.10:FF:000183">
    <property type="entry name" value="Myelin-oligodendrocyte glycoprotein"/>
    <property type="match status" value="1"/>
</dbReference>
<reference evidence="9" key="1">
    <citation type="submission" date="2025-08" db="UniProtKB">
        <authorList>
            <consortium name="Ensembl"/>
        </authorList>
    </citation>
    <scope>IDENTIFICATION</scope>
</reference>
<keyword evidence="5" id="KW-1015">Disulfide bond</keyword>
<dbReference type="AlphaFoldDB" id="A0A8C3KA14"/>
<feature type="domain" description="Ig-like" evidence="8">
    <location>
        <begin position="10"/>
        <end position="140"/>
    </location>
</feature>
<dbReference type="PANTHER" id="PTHR24100">
    <property type="entry name" value="BUTYROPHILIN"/>
    <property type="match status" value="1"/>
</dbReference>
<keyword evidence="10" id="KW-1185">Reference proteome</keyword>
<evidence type="ECO:0000313" key="9">
    <source>
        <dbReference type="Ensembl" id="ENSCPGP00000020519.1"/>
    </source>
</evidence>
<dbReference type="SMART" id="SM00409">
    <property type="entry name" value="IG"/>
    <property type="match status" value="1"/>
</dbReference>
<dbReference type="InterPro" id="IPR003599">
    <property type="entry name" value="Ig_sub"/>
</dbReference>
<keyword evidence="7" id="KW-0732">Signal</keyword>
<accession>A0A8C3KA14</accession>
<keyword evidence="3" id="KW-1133">Transmembrane helix</keyword>
<feature type="chain" id="PRO_5034094282" description="Ig-like domain-containing protein" evidence="7">
    <location>
        <begin position="27"/>
        <end position="236"/>
    </location>
</feature>
<feature type="signal peptide" evidence="7">
    <location>
        <begin position="1"/>
        <end position="26"/>
    </location>
</feature>
<dbReference type="Ensembl" id="ENSCPGT00000022488.1">
    <property type="protein sequence ID" value="ENSCPGP00000020519.1"/>
    <property type="gene ID" value="ENSCPGG00000014357.1"/>
</dbReference>
<evidence type="ECO:0000313" key="10">
    <source>
        <dbReference type="Proteomes" id="UP000694419"/>
    </source>
</evidence>
<dbReference type="InterPro" id="IPR013106">
    <property type="entry name" value="Ig_V-set"/>
</dbReference>
<dbReference type="PROSITE" id="PS50835">
    <property type="entry name" value="IG_LIKE"/>
    <property type="match status" value="1"/>
</dbReference>
<dbReference type="InterPro" id="IPR007110">
    <property type="entry name" value="Ig-like_dom"/>
</dbReference>
<keyword evidence="6" id="KW-0393">Immunoglobulin domain</keyword>
<dbReference type="InterPro" id="IPR013783">
    <property type="entry name" value="Ig-like_fold"/>
</dbReference>
<comment type="subcellular location">
    <subcellularLocation>
        <location evidence="1">Membrane</location>
    </subcellularLocation>
</comment>
<keyword evidence="2" id="KW-0812">Transmembrane</keyword>
<dbReference type="InterPro" id="IPR050504">
    <property type="entry name" value="IgSF_BTN/MOG"/>
</dbReference>
<keyword evidence="4" id="KW-0472">Membrane</keyword>
<dbReference type="Proteomes" id="UP000694419">
    <property type="component" value="Unplaced"/>
</dbReference>
<evidence type="ECO:0000256" key="4">
    <source>
        <dbReference type="ARBA" id="ARBA00023136"/>
    </source>
</evidence>
<sequence>RTQMHIFLLPLLFSYFLLLKCVQVLGFRLVGTGRPLLVTVGQDIVLPCHLSPGVDARSLEIRWIRHQLSETVHLYRNGEDLDGAQMEEYIGRTELARDGLSNGSLDLRISGLRPSDDGQYVCTVQDAASYGEAIVDLEVAGLCYGISWGWCRCPWVGVSLPELCPVLMSIHSVLEGTIHRILGSIPTPQTEGIWDLPNLCPLLQEHPWGEKLSPLITHCFCFSFPEQRTEELSESP</sequence>
<evidence type="ECO:0000256" key="3">
    <source>
        <dbReference type="ARBA" id="ARBA00022989"/>
    </source>
</evidence>
<evidence type="ECO:0000256" key="5">
    <source>
        <dbReference type="ARBA" id="ARBA00023157"/>
    </source>
</evidence>
<evidence type="ECO:0000259" key="8">
    <source>
        <dbReference type="PROSITE" id="PS50835"/>
    </source>
</evidence>
<reference evidence="9" key="2">
    <citation type="submission" date="2025-09" db="UniProtKB">
        <authorList>
            <consortium name="Ensembl"/>
        </authorList>
    </citation>
    <scope>IDENTIFICATION</scope>
</reference>
<dbReference type="GO" id="GO:0001817">
    <property type="term" value="P:regulation of cytokine production"/>
    <property type="evidence" value="ECO:0007669"/>
    <property type="project" value="TreeGrafter"/>
</dbReference>
<dbReference type="PANTHER" id="PTHR24100:SF149">
    <property type="entry name" value="BG-LIKE ANTIGEN 1-RELATED"/>
    <property type="match status" value="1"/>
</dbReference>